<comment type="caution">
    <text evidence="2">The sequence shown here is derived from an EMBL/GenBank/DDBJ whole genome shotgun (WGS) entry which is preliminary data.</text>
</comment>
<accession>A0A5J4KVM8</accession>
<dbReference type="Pfam" id="PF13391">
    <property type="entry name" value="HNH_2"/>
    <property type="match status" value="1"/>
</dbReference>
<name>A0A5J4KVM8_9CHLR</name>
<gene>
    <name evidence="2" type="ORF">KDW_61770</name>
</gene>
<evidence type="ECO:0000259" key="1">
    <source>
        <dbReference type="SMART" id="SM00507"/>
    </source>
</evidence>
<evidence type="ECO:0000313" key="2">
    <source>
        <dbReference type="EMBL" id="GER92015.1"/>
    </source>
</evidence>
<keyword evidence="3" id="KW-1185">Reference proteome</keyword>
<dbReference type="Proteomes" id="UP000326912">
    <property type="component" value="Unassembled WGS sequence"/>
</dbReference>
<reference evidence="2 3" key="1">
    <citation type="submission" date="2019-10" db="EMBL/GenBank/DDBJ databases">
        <title>Dictyobacter vulcani sp. nov., within the class Ktedonobacteria, isolated from soil of volcanic Mt. Zao.</title>
        <authorList>
            <person name="Zheng Y."/>
            <person name="Wang C.M."/>
            <person name="Sakai Y."/>
            <person name="Abe K."/>
            <person name="Yokota A."/>
            <person name="Yabe S."/>
        </authorList>
    </citation>
    <scope>NUCLEOTIDE SEQUENCE [LARGE SCALE GENOMIC DNA]</scope>
    <source>
        <strain evidence="2 3">W12</strain>
    </source>
</reference>
<proteinExistence type="predicted"/>
<sequence length="300" mass="34492">MMSNEQEILYRLELWKYLSEKTGFKNVEAGVLRDIKLYGGMQGIWVDKQRTVSLAKEGVTVSVTHSGKSYPDDWSEDGVIYDYPKTNRLSGRDESEIEATKNTFKLGIPLFVIKHVGHSLRNIYLGHVEAWDDDLRHFLIIFDEQFPEKTPVQVVREDPAEYQTFTLFHNDKSVKRTVQSRPNQQRFKFQVFKRYGATCMVCGLNAVALLQAAHIVPKEHKGSDDPRNGLVLCANHHLAFDLSLFAIHPDTLELCAAPSIENLQELLITVDSIHHLSCLPHIDALRWSFERWQKNNERTS</sequence>
<dbReference type="CDD" id="cd00085">
    <property type="entry name" value="HNHc"/>
    <property type="match status" value="1"/>
</dbReference>
<dbReference type="EMBL" id="BKZW01000005">
    <property type="protein sequence ID" value="GER92015.1"/>
    <property type="molecule type" value="Genomic_DNA"/>
</dbReference>
<dbReference type="Gene3D" id="1.10.30.50">
    <property type="match status" value="1"/>
</dbReference>
<dbReference type="InterPro" id="IPR003615">
    <property type="entry name" value="HNH_nuc"/>
</dbReference>
<evidence type="ECO:0000313" key="3">
    <source>
        <dbReference type="Proteomes" id="UP000326912"/>
    </source>
</evidence>
<organism evidence="2 3">
    <name type="scientific">Dictyobacter vulcani</name>
    <dbReference type="NCBI Taxonomy" id="2607529"/>
    <lineage>
        <taxon>Bacteria</taxon>
        <taxon>Bacillati</taxon>
        <taxon>Chloroflexota</taxon>
        <taxon>Ktedonobacteria</taxon>
        <taxon>Ktedonobacterales</taxon>
        <taxon>Dictyobacteraceae</taxon>
        <taxon>Dictyobacter</taxon>
    </lineage>
</organism>
<feature type="domain" description="HNH nuclease" evidence="1">
    <location>
        <begin position="186"/>
        <end position="238"/>
    </location>
</feature>
<protein>
    <recommendedName>
        <fullName evidence="1">HNH nuclease domain-containing protein</fullName>
    </recommendedName>
</protein>
<dbReference type="RefSeq" id="WP_151759584.1">
    <property type="nucleotide sequence ID" value="NZ_BKZW01000005.1"/>
</dbReference>
<dbReference type="AlphaFoldDB" id="A0A5J4KVM8"/>
<dbReference type="SMART" id="SM00507">
    <property type="entry name" value="HNHc"/>
    <property type="match status" value="1"/>
</dbReference>